<sequence>PFACLLINLFTDKFPTFLKEKDRKLNIHSKMKFILKFSIYLPLFVLTIVFFLVIIIKEN</sequence>
<protein>
    <submittedName>
        <fullName evidence="2">Uncharacterized protein</fullName>
    </submittedName>
</protein>
<organism evidence="2">
    <name type="scientific">marine sediment metagenome</name>
    <dbReference type="NCBI Taxonomy" id="412755"/>
    <lineage>
        <taxon>unclassified sequences</taxon>
        <taxon>metagenomes</taxon>
        <taxon>ecological metagenomes</taxon>
    </lineage>
</organism>
<feature type="transmembrane region" description="Helical" evidence="1">
    <location>
        <begin position="33"/>
        <end position="56"/>
    </location>
</feature>
<proteinExistence type="predicted"/>
<comment type="caution">
    <text evidence="2">The sequence shown here is derived from an EMBL/GenBank/DDBJ whole genome shotgun (WGS) entry which is preliminary data.</text>
</comment>
<keyword evidence="1" id="KW-1133">Transmembrane helix</keyword>
<evidence type="ECO:0000256" key="1">
    <source>
        <dbReference type="SAM" id="Phobius"/>
    </source>
</evidence>
<keyword evidence="1" id="KW-0812">Transmembrane</keyword>
<evidence type="ECO:0000313" key="2">
    <source>
        <dbReference type="EMBL" id="GAH17248.1"/>
    </source>
</evidence>
<keyword evidence="1" id="KW-0472">Membrane</keyword>
<reference evidence="2" key="1">
    <citation type="journal article" date="2014" name="Front. Microbiol.">
        <title>High frequency of phylogenetically diverse reductive dehalogenase-homologous genes in deep subseafloor sedimentary metagenomes.</title>
        <authorList>
            <person name="Kawai M."/>
            <person name="Futagami T."/>
            <person name="Toyoda A."/>
            <person name="Takaki Y."/>
            <person name="Nishi S."/>
            <person name="Hori S."/>
            <person name="Arai W."/>
            <person name="Tsubouchi T."/>
            <person name="Morono Y."/>
            <person name="Uchiyama I."/>
            <person name="Ito T."/>
            <person name="Fujiyama A."/>
            <person name="Inagaki F."/>
            <person name="Takami H."/>
        </authorList>
    </citation>
    <scope>NUCLEOTIDE SEQUENCE</scope>
    <source>
        <strain evidence="2">Expedition CK06-06</strain>
    </source>
</reference>
<feature type="non-terminal residue" evidence="2">
    <location>
        <position position="1"/>
    </location>
</feature>
<dbReference type="AlphaFoldDB" id="X1F8Y5"/>
<name>X1F8Y5_9ZZZZ</name>
<dbReference type="EMBL" id="BART01030447">
    <property type="protein sequence ID" value="GAH17248.1"/>
    <property type="molecule type" value="Genomic_DNA"/>
</dbReference>
<accession>X1F8Y5</accession>
<gene>
    <name evidence="2" type="ORF">S01H4_53169</name>
</gene>